<dbReference type="EMBL" id="JXTC01000008">
    <property type="protein sequence ID" value="POO01411.1"/>
    <property type="molecule type" value="Genomic_DNA"/>
</dbReference>
<name>A0A2P5FUE6_TREOI</name>
<evidence type="ECO:0000313" key="2">
    <source>
        <dbReference type="Proteomes" id="UP000237000"/>
    </source>
</evidence>
<dbReference type="Proteomes" id="UP000237000">
    <property type="component" value="Unassembled WGS sequence"/>
</dbReference>
<accession>A0A2P5FUE6</accession>
<evidence type="ECO:0000313" key="1">
    <source>
        <dbReference type="EMBL" id="POO01411.1"/>
    </source>
</evidence>
<proteinExistence type="predicted"/>
<reference evidence="2" key="1">
    <citation type="submission" date="2016-06" db="EMBL/GenBank/DDBJ databases">
        <title>Parallel loss of symbiosis genes in relatives of nitrogen-fixing non-legume Parasponia.</title>
        <authorList>
            <person name="Van Velzen R."/>
            <person name="Holmer R."/>
            <person name="Bu F."/>
            <person name="Rutten L."/>
            <person name="Van Zeijl A."/>
            <person name="Liu W."/>
            <person name="Santuari L."/>
            <person name="Cao Q."/>
            <person name="Sharma T."/>
            <person name="Shen D."/>
            <person name="Roswanjaya Y."/>
            <person name="Wardhani T."/>
            <person name="Kalhor M.S."/>
            <person name="Jansen J."/>
            <person name="Van den Hoogen J."/>
            <person name="Gungor B."/>
            <person name="Hartog M."/>
            <person name="Hontelez J."/>
            <person name="Verver J."/>
            <person name="Yang W.-C."/>
            <person name="Schijlen E."/>
            <person name="Repin R."/>
            <person name="Schilthuizen M."/>
            <person name="Schranz E."/>
            <person name="Heidstra R."/>
            <person name="Miyata K."/>
            <person name="Fedorova E."/>
            <person name="Kohlen W."/>
            <person name="Bisseling T."/>
            <person name="Smit S."/>
            <person name="Geurts R."/>
        </authorList>
    </citation>
    <scope>NUCLEOTIDE SEQUENCE [LARGE SCALE GENOMIC DNA]</scope>
    <source>
        <strain evidence="2">cv. RG33-2</strain>
    </source>
</reference>
<gene>
    <name evidence="1" type="ORF">TorRG33x02_027180</name>
</gene>
<organism evidence="1 2">
    <name type="scientific">Trema orientale</name>
    <name type="common">Charcoal tree</name>
    <name type="synonym">Celtis orientalis</name>
    <dbReference type="NCBI Taxonomy" id="63057"/>
    <lineage>
        <taxon>Eukaryota</taxon>
        <taxon>Viridiplantae</taxon>
        <taxon>Streptophyta</taxon>
        <taxon>Embryophyta</taxon>
        <taxon>Tracheophyta</taxon>
        <taxon>Spermatophyta</taxon>
        <taxon>Magnoliopsida</taxon>
        <taxon>eudicotyledons</taxon>
        <taxon>Gunneridae</taxon>
        <taxon>Pentapetalae</taxon>
        <taxon>rosids</taxon>
        <taxon>fabids</taxon>
        <taxon>Rosales</taxon>
        <taxon>Cannabaceae</taxon>
        <taxon>Trema</taxon>
    </lineage>
</organism>
<dbReference type="AlphaFoldDB" id="A0A2P5FUE6"/>
<keyword evidence="2" id="KW-1185">Reference proteome</keyword>
<sequence length="80" mass="9513">MVQFSNDLTMLVKHNFWVMEHTYRAEFMSSVVTTSKARKDLVLYWLITLKKLAPHVAVYRFYAEPKAKFLFIIHIHGLKL</sequence>
<dbReference type="InParanoid" id="A0A2P5FUE6"/>
<comment type="caution">
    <text evidence="1">The sequence shown here is derived from an EMBL/GenBank/DDBJ whole genome shotgun (WGS) entry which is preliminary data.</text>
</comment>
<protein>
    <submittedName>
        <fullName evidence="1">Uncharacterized protein</fullName>
    </submittedName>
</protein>